<dbReference type="RefSeq" id="WP_329500601.1">
    <property type="nucleotide sequence ID" value="NZ_CP108460.1"/>
</dbReference>
<name>A0ABZ1W226_9ACTN</name>
<keyword evidence="2" id="KW-1185">Reference proteome</keyword>
<sequence>MPSVDDFAEHLADPRHQPPVDGITLLQECLRAAEPRITRVEGVDGEVVQAFSGDTARGGFELCPVDARAVDGAPARAGSPGR</sequence>
<proteinExistence type="predicted"/>
<protein>
    <submittedName>
        <fullName evidence="1">Uncharacterized protein</fullName>
    </submittedName>
</protein>
<dbReference type="EMBL" id="CP108482">
    <property type="protein sequence ID" value="WUS54872.1"/>
    <property type="molecule type" value="Genomic_DNA"/>
</dbReference>
<dbReference type="Proteomes" id="UP001432014">
    <property type="component" value="Chromosome"/>
</dbReference>
<gene>
    <name evidence="1" type="ORF">OG469_04695</name>
</gene>
<evidence type="ECO:0000313" key="1">
    <source>
        <dbReference type="EMBL" id="WUS54872.1"/>
    </source>
</evidence>
<reference evidence="1 2" key="1">
    <citation type="submission" date="2022-10" db="EMBL/GenBank/DDBJ databases">
        <title>The complete genomes of actinobacterial strains from the NBC collection.</title>
        <authorList>
            <person name="Joergensen T.S."/>
            <person name="Alvarez Arevalo M."/>
            <person name="Sterndorff E.B."/>
            <person name="Faurdal D."/>
            <person name="Vuksanovic O."/>
            <person name="Mourched A.-S."/>
            <person name="Charusanti P."/>
            <person name="Shaw S."/>
            <person name="Blin K."/>
            <person name="Weber T."/>
        </authorList>
    </citation>
    <scope>NUCLEOTIDE SEQUENCE [LARGE SCALE GENOMIC DNA]</scope>
    <source>
        <strain evidence="1 2">NBC_01247</strain>
    </source>
</reference>
<accession>A0ABZ1W226</accession>
<organism evidence="1 2">
    <name type="scientific">Kitasatospora herbaricolor</name>
    <dbReference type="NCBI Taxonomy" id="68217"/>
    <lineage>
        <taxon>Bacteria</taxon>
        <taxon>Bacillati</taxon>
        <taxon>Actinomycetota</taxon>
        <taxon>Actinomycetes</taxon>
        <taxon>Kitasatosporales</taxon>
        <taxon>Streptomycetaceae</taxon>
        <taxon>Kitasatospora</taxon>
    </lineage>
</organism>
<evidence type="ECO:0000313" key="2">
    <source>
        <dbReference type="Proteomes" id="UP001432014"/>
    </source>
</evidence>